<evidence type="ECO:0000256" key="1">
    <source>
        <dbReference type="SAM" id="Phobius"/>
    </source>
</evidence>
<keyword evidence="1" id="KW-1133">Transmembrane helix</keyword>
<dbReference type="Proteomes" id="UP000234681">
    <property type="component" value="Chromosome 16"/>
</dbReference>
<gene>
    <name evidence="2" type="ORF">rCG_59041</name>
</gene>
<accession>A6JPJ3</accession>
<sequence>MITSFTHKQIHQLKCELEFNEREMLLSFTVPETDTSAPRALGKDFTTELHFQPRITQRSCLFFFFFLFWFFFSGAGDRTQGLALPR</sequence>
<reference evidence="2 3" key="1">
    <citation type="submission" date="2005-09" db="EMBL/GenBank/DDBJ databases">
        <authorList>
            <person name="Mural R.J."/>
            <person name="Li P.W."/>
            <person name="Adams M.D."/>
            <person name="Amanatides P.G."/>
            <person name="Baden-Tillson H."/>
            <person name="Barnstead M."/>
            <person name="Chin S.H."/>
            <person name="Dew I."/>
            <person name="Evans C.A."/>
            <person name="Ferriera S."/>
            <person name="Flanigan M."/>
            <person name="Fosler C."/>
            <person name="Glodek A."/>
            <person name="Gu Z."/>
            <person name="Holt R.A."/>
            <person name="Jennings D."/>
            <person name="Kraft C.L."/>
            <person name="Lu F."/>
            <person name="Nguyen T."/>
            <person name="Nusskern D.R."/>
            <person name="Pfannkoch C.M."/>
            <person name="Sitter C."/>
            <person name="Sutton G.G."/>
            <person name="Venter J.C."/>
            <person name="Wang Z."/>
            <person name="Woodage T."/>
            <person name="Zheng X.H."/>
            <person name="Zhong F."/>
        </authorList>
    </citation>
    <scope>NUCLEOTIDE SEQUENCE [LARGE SCALE GENOMIC DNA]</scope>
    <source>
        <strain>BN</strain>
        <strain evidence="3">Sprague-Dawley</strain>
    </source>
</reference>
<protein>
    <submittedName>
        <fullName evidence="2">RCG59041, isoform CRA_b</fullName>
    </submittedName>
</protein>
<feature type="transmembrane region" description="Helical" evidence="1">
    <location>
        <begin position="59"/>
        <end position="76"/>
    </location>
</feature>
<dbReference type="AlphaFoldDB" id="A6JPJ3"/>
<evidence type="ECO:0000313" key="2">
    <source>
        <dbReference type="EMBL" id="EDL78930.1"/>
    </source>
</evidence>
<evidence type="ECO:0000313" key="3">
    <source>
        <dbReference type="Proteomes" id="UP000234681"/>
    </source>
</evidence>
<organism evidence="2 3">
    <name type="scientific">Rattus norvegicus</name>
    <name type="common">Rat</name>
    <dbReference type="NCBI Taxonomy" id="10116"/>
    <lineage>
        <taxon>Eukaryota</taxon>
        <taxon>Metazoa</taxon>
        <taxon>Chordata</taxon>
        <taxon>Craniata</taxon>
        <taxon>Vertebrata</taxon>
        <taxon>Euteleostomi</taxon>
        <taxon>Mammalia</taxon>
        <taxon>Eutheria</taxon>
        <taxon>Euarchontoglires</taxon>
        <taxon>Glires</taxon>
        <taxon>Rodentia</taxon>
        <taxon>Myomorpha</taxon>
        <taxon>Muroidea</taxon>
        <taxon>Muridae</taxon>
        <taxon>Murinae</taxon>
        <taxon>Rattus</taxon>
    </lineage>
</organism>
<name>A6JPJ3_RAT</name>
<keyword evidence="1" id="KW-0472">Membrane</keyword>
<keyword evidence="1" id="KW-0812">Transmembrane</keyword>
<proteinExistence type="predicted"/>
<dbReference type="EMBL" id="CH473995">
    <property type="protein sequence ID" value="EDL78930.1"/>
    <property type="molecule type" value="Genomic_DNA"/>
</dbReference>